<dbReference type="PANTHER" id="PTHR34801">
    <property type="entry name" value="EXPRESSED PROTEIN"/>
    <property type="match status" value="1"/>
</dbReference>
<keyword evidence="1" id="KW-1133">Transmembrane helix</keyword>
<dbReference type="PaxDb" id="2903-EOD32876"/>
<dbReference type="AlphaFoldDB" id="A0A0D3KAU1"/>
<dbReference type="InterPro" id="IPR021261">
    <property type="entry name" value="GPCAT"/>
</dbReference>
<accession>A0A0D3KAU1</accession>
<evidence type="ECO:0000313" key="2">
    <source>
        <dbReference type="EnsemblProtists" id="EOD32876"/>
    </source>
</evidence>
<evidence type="ECO:0000256" key="1">
    <source>
        <dbReference type="SAM" id="Phobius"/>
    </source>
</evidence>
<sequence>MWSAPSKLRYGWTFFAALLVGLVAVIFVGSFATARVVYTACSLSLLAYRVSYYAERGLLLYCVDLCYWVHLVGLAALWLAELPGEWALAALASAVGPVGGAVFMLQSPLLLHHPEARAPLPCPSPPLPPDASPRPALRAQAFESFFLHVVPTWVACVVAYVVRWRLMPPLAPELLAVRHTIRLGFTSVYLPWAAAYLLFLLAKPYTPLAQYETLFDWYTSSVAGGGGGGGGGGGSDPPSGARAFVRYAWKPIAYIVAHALLSLEGYAAAALCLRWEAVMLAWIAMIFACNILYAFDFYRASADPAYRPGNKLVAGLRDSAISWAVMLPLWYCCEQGHLCVALLWFVFLGFLPFVRLYVQYVQPFAFENRLPPDELELKYKQPRTAGPQPTDLGVRAGGALKPCTDGKPHCFSSSPESFDGYEDAADEAAGWLVQPFRFDMPLADAVADVKEAIVSYPPGQRGIDGGGFRVVKESTSAQAAYIYVQYESRRKGFVDDMEFALANGVVNVRTSSRLGYLDMGVNAKRFTWFAERLGAQRGWKTVPLRAKGHEEYFALNGITDKDIMSS</sequence>
<keyword evidence="3" id="KW-1185">Reference proteome</keyword>
<feature type="transmembrane region" description="Helical" evidence="1">
    <location>
        <begin position="183"/>
        <end position="202"/>
    </location>
</feature>
<feature type="transmembrane region" description="Helical" evidence="1">
    <location>
        <begin position="58"/>
        <end position="79"/>
    </location>
</feature>
<feature type="transmembrane region" description="Helical" evidence="1">
    <location>
        <begin position="145"/>
        <end position="162"/>
    </location>
</feature>
<feature type="transmembrane region" description="Helical" evidence="1">
    <location>
        <begin position="12"/>
        <end position="38"/>
    </location>
</feature>
<dbReference type="Proteomes" id="UP000013827">
    <property type="component" value="Unassembled WGS sequence"/>
</dbReference>
<dbReference type="InterPro" id="IPR010865">
    <property type="entry name" value="DUF1499"/>
</dbReference>
<feature type="transmembrane region" description="Helical" evidence="1">
    <location>
        <begin position="280"/>
        <end position="300"/>
    </location>
</feature>
<reference evidence="2" key="2">
    <citation type="submission" date="2024-10" db="UniProtKB">
        <authorList>
            <consortium name="EnsemblProtists"/>
        </authorList>
    </citation>
    <scope>IDENTIFICATION</scope>
</reference>
<dbReference type="HOGENOM" id="CLU_481868_0_0_1"/>
<dbReference type="GeneID" id="17278148"/>
<evidence type="ECO:0008006" key="4">
    <source>
        <dbReference type="Google" id="ProtNLM"/>
    </source>
</evidence>
<reference evidence="3" key="1">
    <citation type="journal article" date="2013" name="Nature">
        <title>Pan genome of the phytoplankton Emiliania underpins its global distribution.</title>
        <authorList>
            <person name="Read B.A."/>
            <person name="Kegel J."/>
            <person name="Klute M.J."/>
            <person name="Kuo A."/>
            <person name="Lefebvre S.C."/>
            <person name="Maumus F."/>
            <person name="Mayer C."/>
            <person name="Miller J."/>
            <person name="Monier A."/>
            <person name="Salamov A."/>
            <person name="Young J."/>
            <person name="Aguilar M."/>
            <person name="Claverie J.M."/>
            <person name="Frickenhaus S."/>
            <person name="Gonzalez K."/>
            <person name="Herman E.K."/>
            <person name="Lin Y.C."/>
            <person name="Napier J."/>
            <person name="Ogata H."/>
            <person name="Sarno A.F."/>
            <person name="Shmutz J."/>
            <person name="Schroeder D."/>
            <person name="de Vargas C."/>
            <person name="Verret F."/>
            <person name="von Dassow P."/>
            <person name="Valentin K."/>
            <person name="Van de Peer Y."/>
            <person name="Wheeler G."/>
            <person name="Dacks J.B."/>
            <person name="Delwiche C.F."/>
            <person name="Dyhrman S.T."/>
            <person name="Glockner G."/>
            <person name="John U."/>
            <person name="Richards T."/>
            <person name="Worden A.Z."/>
            <person name="Zhang X."/>
            <person name="Grigoriev I.V."/>
            <person name="Allen A.E."/>
            <person name="Bidle K."/>
            <person name="Borodovsky M."/>
            <person name="Bowler C."/>
            <person name="Brownlee C."/>
            <person name="Cock J.M."/>
            <person name="Elias M."/>
            <person name="Gladyshev V.N."/>
            <person name="Groth M."/>
            <person name="Guda C."/>
            <person name="Hadaegh A."/>
            <person name="Iglesias-Rodriguez M.D."/>
            <person name="Jenkins J."/>
            <person name="Jones B.M."/>
            <person name="Lawson T."/>
            <person name="Leese F."/>
            <person name="Lindquist E."/>
            <person name="Lobanov A."/>
            <person name="Lomsadze A."/>
            <person name="Malik S.B."/>
            <person name="Marsh M.E."/>
            <person name="Mackinder L."/>
            <person name="Mock T."/>
            <person name="Mueller-Roeber B."/>
            <person name="Pagarete A."/>
            <person name="Parker M."/>
            <person name="Probert I."/>
            <person name="Quesneville H."/>
            <person name="Raines C."/>
            <person name="Rensing S.A."/>
            <person name="Riano-Pachon D.M."/>
            <person name="Richier S."/>
            <person name="Rokitta S."/>
            <person name="Shiraiwa Y."/>
            <person name="Soanes D.M."/>
            <person name="van der Giezen M."/>
            <person name="Wahlund T.M."/>
            <person name="Williams B."/>
            <person name="Wilson W."/>
            <person name="Wolfe G."/>
            <person name="Wurch L.L."/>
        </authorList>
    </citation>
    <scope>NUCLEOTIDE SEQUENCE</scope>
</reference>
<dbReference type="Pfam" id="PF10998">
    <property type="entry name" value="DUF2838"/>
    <property type="match status" value="1"/>
</dbReference>
<keyword evidence="1" id="KW-0472">Membrane</keyword>
<organism evidence="2 3">
    <name type="scientific">Emiliania huxleyi (strain CCMP1516)</name>
    <dbReference type="NCBI Taxonomy" id="280463"/>
    <lineage>
        <taxon>Eukaryota</taxon>
        <taxon>Haptista</taxon>
        <taxon>Haptophyta</taxon>
        <taxon>Prymnesiophyceae</taxon>
        <taxon>Isochrysidales</taxon>
        <taxon>Noelaerhabdaceae</taxon>
        <taxon>Emiliania</taxon>
    </lineage>
</organism>
<evidence type="ECO:0000313" key="3">
    <source>
        <dbReference type="Proteomes" id="UP000013827"/>
    </source>
</evidence>
<dbReference type="KEGG" id="ehx:EMIHUDRAFT_112062"/>
<feature type="transmembrane region" description="Helical" evidence="1">
    <location>
        <begin position="338"/>
        <end position="358"/>
    </location>
</feature>
<proteinExistence type="predicted"/>
<feature type="transmembrane region" description="Helical" evidence="1">
    <location>
        <begin position="86"/>
        <end position="105"/>
    </location>
</feature>
<dbReference type="Pfam" id="PF07386">
    <property type="entry name" value="DUF1499"/>
    <property type="match status" value="1"/>
</dbReference>
<name>A0A0D3KAU1_EMIH1</name>
<feature type="transmembrane region" description="Helical" evidence="1">
    <location>
        <begin position="252"/>
        <end position="273"/>
    </location>
</feature>
<dbReference type="PANTHER" id="PTHR34801:SF6">
    <property type="entry name" value="SLL1620 PROTEIN"/>
    <property type="match status" value="1"/>
</dbReference>
<dbReference type="RefSeq" id="XP_005785305.1">
    <property type="nucleotide sequence ID" value="XM_005785248.1"/>
</dbReference>
<dbReference type="EnsemblProtists" id="EOD32876">
    <property type="protein sequence ID" value="EOD32876"/>
    <property type="gene ID" value="EMIHUDRAFT_112062"/>
</dbReference>
<protein>
    <recommendedName>
        <fullName evidence="4">Glycerophosphocholine acyltransferase 1</fullName>
    </recommendedName>
</protein>
<keyword evidence="1" id="KW-0812">Transmembrane</keyword>